<feature type="transmembrane region" description="Helical" evidence="2">
    <location>
        <begin position="434"/>
        <end position="453"/>
    </location>
</feature>
<dbReference type="InterPro" id="IPR006621">
    <property type="entry name" value="Nose-resist-to-fluoxetine_N"/>
</dbReference>
<proteinExistence type="predicted"/>
<evidence type="ECO:0000256" key="1">
    <source>
        <dbReference type="SAM" id="MobiDB-lite"/>
    </source>
</evidence>
<sequence length="691" mass="78356">MKIFIVVFTCLLLVPDLMATATNETEASSNDFIIIARIAENISQLKSSSCRNDLKSAVDAFRERKPWAVSMFDASVKSPVGVENGVEYQFGNFDECLQIATDFKTDGVDIQPKYCLADVTMDGYVVRKTASRNVEIKNSTIVHWGVCLPASCSNEDINLLMKSLTRQSEVNIDSKKCQVKETSKFSGIDLTFGFTILSFLTIVTFSTMYHIYVIYTRKTAKLRNDVTIDEIAKSFSIIANAKKLVKESKDELGLSCVNGIKAVSMFCIISGHALVFMVGGPVQNTEFYQKESVKVQNAFLQNSPLLVDSFLLLSGFLFARLVLIEMDKRRGKINFGILYIFRYIRLTPAYLAMIGLYSTWFIRIGDGPLWKHRISLEQERCQHSWWKNILYINNYYGNDELCMFQSWYLATDTQLFILAPLLIYPLWKSIKLGSIFIGITTTISVIIPFYVTFTQKLDPTFIVWPSEITDLSANTYFINTYGKTHMRATGYIFGILAGFLAFYVNKKQITISNRTRNLLWILTSVIGIYSMYSVTLYYIPTYRYSVLESALYNSLHRLGWSVFTAWVVFASVTSEDGALKSFLSSRALVPLSRLTYCAYLTNGFIELYMYATIRTPKFMSVTNLLGETLSHVCLTFLAALVLCLLFESPIHGMEKMLLRRSSHVQSRERSSESDEFNVNSSRSASTSEISA</sequence>
<keyword evidence="3" id="KW-0732">Signal</keyword>
<feature type="transmembrane region" description="Helical" evidence="2">
    <location>
        <begin position="343"/>
        <end position="362"/>
    </location>
</feature>
<feature type="transmembrane region" description="Helical" evidence="2">
    <location>
        <begin position="591"/>
        <end position="609"/>
    </location>
</feature>
<feature type="transmembrane region" description="Helical" evidence="2">
    <location>
        <begin position="303"/>
        <end position="323"/>
    </location>
</feature>
<keyword evidence="2" id="KW-0472">Membrane</keyword>
<feature type="compositionally biased region" description="Low complexity" evidence="1">
    <location>
        <begin position="680"/>
        <end position="691"/>
    </location>
</feature>
<dbReference type="InterPro" id="IPR052728">
    <property type="entry name" value="O2_lipid_transport_reg"/>
</dbReference>
<organism evidence="5 6">
    <name type="scientific">Clunio marinus</name>
    <dbReference type="NCBI Taxonomy" id="568069"/>
    <lineage>
        <taxon>Eukaryota</taxon>
        <taxon>Metazoa</taxon>
        <taxon>Ecdysozoa</taxon>
        <taxon>Arthropoda</taxon>
        <taxon>Hexapoda</taxon>
        <taxon>Insecta</taxon>
        <taxon>Pterygota</taxon>
        <taxon>Neoptera</taxon>
        <taxon>Endopterygota</taxon>
        <taxon>Diptera</taxon>
        <taxon>Nematocera</taxon>
        <taxon>Chironomoidea</taxon>
        <taxon>Chironomidae</taxon>
        <taxon>Clunio</taxon>
    </lineage>
</organism>
<protein>
    <submittedName>
        <fullName evidence="5">CLUMA_CG001103, isoform A</fullName>
    </submittedName>
</protein>
<dbReference type="Proteomes" id="UP000183832">
    <property type="component" value="Unassembled WGS sequence"/>
</dbReference>
<keyword evidence="2" id="KW-1133">Transmembrane helix</keyword>
<accession>A0A1J1HH25</accession>
<feature type="transmembrane region" description="Helical" evidence="2">
    <location>
        <begin position="190"/>
        <end position="215"/>
    </location>
</feature>
<dbReference type="SMART" id="SM00703">
    <property type="entry name" value="NRF"/>
    <property type="match status" value="1"/>
</dbReference>
<feature type="transmembrane region" description="Helical" evidence="2">
    <location>
        <begin position="407"/>
        <end position="427"/>
    </location>
</feature>
<evidence type="ECO:0000313" key="6">
    <source>
        <dbReference type="Proteomes" id="UP000183832"/>
    </source>
</evidence>
<keyword evidence="6" id="KW-1185">Reference proteome</keyword>
<feature type="chain" id="PRO_5012837023" evidence="3">
    <location>
        <begin position="20"/>
        <end position="691"/>
    </location>
</feature>
<dbReference type="EMBL" id="CVRI01000004">
    <property type="protein sequence ID" value="CRK87301.1"/>
    <property type="molecule type" value="Genomic_DNA"/>
</dbReference>
<name>A0A1J1HH25_9DIPT</name>
<feature type="transmembrane region" description="Helical" evidence="2">
    <location>
        <begin position="629"/>
        <end position="650"/>
    </location>
</feature>
<feature type="domain" description="Nose resistant-to-fluoxetine protein N-terminal" evidence="4">
    <location>
        <begin position="47"/>
        <end position="179"/>
    </location>
</feature>
<gene>
    <name evidence="5" type="ORF">CLUMA_CG001103</name>
</gene>
<dbReference type="GO" id="GO:0016747">
    <property type="term" value="F:acyltransferase activity, transferring groups other than amino-acyl groups"/>
    <property type="evidence" value="ECO:0007669"/>
    <property type="project" value="InterPro"/>
</dbReference>
<evidence type="ECO:0000313" key="5">
    <source>
        <dbReference type="EMBL" id="CRK87301.1"/>
    </source>
</evidence>
<dbReference type="PANTHER" id="PTHR11161:SF71">
    <property type="entry name" value="NOSE RESISTANT-TO-FLUOXETINE PROTEIN N-TERMINAL DOMAIN-CONTAINING PROTEIN"/>
    <property type="match status" value="1"/>
</dbReference>
<reference evidence="5 6" key="1">
    <citation type="submission" date="2015-04" db="EMBL/GenBank/DDBJ databases">
        <authorList>
            <person name="Syromyatnikov M.Y."/>
            <person name="Popov V.N."/>
        </authorList>
    </citation>
    <scope>NUCLEOTIDE SEQUENCE [LARGE SCALE GENOMIC DNA]</scope>
</reference>
<feature type="transmembrane region" description="Helical" evidence="2">
    <location>
        <begin position="559"/>
        <end position="579"/>
    </location>
</feature>
<keyword evidence="2" id="KW-0812">Transmembrane</keyword>
<feature type="transmembrane region" description="Helical" evidence="2">
    <location>
        <begin position="262"/>
        <end position="283"/>
    </location>
</feature>
<dbReference type="Pfam" id="PF01757">
    <property type="entry name" value="Acyl_transf_3"/>
    <property type="match status" value="1"/>
</dbReference>
<dbReference type="PANTHER" id="PTHR11161">
    <property type="entry name" value="O-ACYLTRANSFERASE"/>
    <property type="match status" value="1"/>
</dbReference>
<evidence type="ECO:0000256" key="3">
    <source>
        <dbReference type="SAM" id="SignalP"/>
    </source>
</evidence>
<evidence type="ECO:0000256" key="2">
    <source>
        <dbReference type="SAM" id="Phobius"/>
    </source>
</evidence>
<dbReference type="OrthoDB" id="10006435at2759"/>
<feature type="region of interest" description="Disordered" evidence="1">
    <location>
        <begin position="667"/>
        <end position="691"/>
    </location>
</feature>
<dbReference type="Pfam" id="PF20146">
    <property type="entry name" value="NRF"/>
    <property type="match status" value="1"/>
</dbReference>
<feature type="signal peptide" evidence="3">
    <location>
        <begin position="1"/>
        <end position="19"/>
    </location>
</feature>
<feature type="transmembrane region" description="Helical" evidence="2">
    <location>
        <begin position="517"/>
        <end position="539"/>
    </location>
</feature>
<dbReference type="AlphaFoldDB" id="A0A1J1HH25"/>
<feature type="transmembrane region" description="Helical" evidence="2">
    <location>
        <begin position="488"/>
        <end position="505"/>
    </location>
</feature>
<dbReference type="InterPro" id="IPR002656">
    <property type="entry name" value="Acyl_transf_3_dom"/>
</dbReference>
<evidence type="ECO:0000259" key="4">
    <source>
        <dbReference type="SMART" id="SM00703"/>
    </source>
</evidence>